<accession>A0A6J4IZL9</accession>
<keyword evidence="1" id="KW-0732">Signal</keyword>
<evidence type="ECO:0000313" key="2">
    <source>
        <dbReference type="EMBL" id="CAA9262922.1"/>
    </source>
</evidence>
<evidence type="ECO:0008006" key="3">
    <source>
        <dbReference type="Google" id="ProtNLM"/>
    </source>
</evidence>
<sequence>MKTLLSLIVRNASRGGALLGLATLFAAAPAALAQQSDLAHRTNVHKVAGTSQAFSSGELQAVMFPAANPMKVKVSFANPALERIVMSVRNESGEILHTSVVGRHKSYVTQIDLTALPDGDYTLQLRGEDSRYVQSFRIQTETARLALVE</sequence>
<organism evidence="2">
    <name type="scientific">uncultured Cytophagales bacterium</name>
    <dbReference type="NCBI Taxonomy" id="158755"/>
    <lineage>
        <taxon>Bacteria</taxon>
        <taxon>Pseudomonadati</taxon>
        <taxon>Bacteroidota</taxon>
        <taxon>Sphingobacteriia</taxon>
        <taxon>Sphingobacteriales</taxon>
        <taxon>environmental samples</taxon>
    </lineage>
</organism>
<feature type="chain" id="PRO_5026693560" description="Secretion system C-terminal sorting domain-containing protein" evidence="1">
    <location>
        <begin position="34"/>
        <end position="149"/>
    </location>
</feature>
<proteinExistence type="predicted"/>
<evidence type="ECO:0000256" key="1">
    <source>
        <dbReference type="SAM" id="SignalP"/>
    </source>
</evidence>
<gene>
    <name evidence="2" type="ORF">AVDCRST_MAG56-2637</name>
</gene>
<name>A0A6J4IZL9_9SPHI</name>
<feature type="signal peptide" evidence="1">
    <location>
        <begin position="1"/>
        <end position="33"/>
    </location>
</feature>
<dbReference type="EMBL" id="CADCTQ010000229">
    <property type="protein sequence ID" value="CAA9262922.1"/>
    <property type="molecule type" value="Genomic_DNA"/>
</dbReference>
<reference evidence="2" key="1">
    <citation type="submission" date="2020-02" db="EMBL/GenBank/DDBJ databases">
        <authorList>
            <person name="Meier V. D."/>
        </authorList>
    </citation>
    <scope>NUCLEOTIDE SEQUENCE</scope>
    <source>
        <strain evidence="2">AVDCRST_MAG56</strain>
    </source>
</reference>
<protein>
    <recommendedName>
        <fullName evidence="3">Secretion system C-terminal sorting domain-containing protein</fullName>
    </recommendedName>
</protein>
<dbReference type="AlphaFoldDB" id="A0A6J4IZL9"/>